<dbReference type="EMBL" id="CAXDID020000161">
    <property type="protein sequence ID" value="CAL6044674.1"/>
    <property type="molecule type" value="Genomic_DNA"/>
</dbReference>
<organism evidence="3">
    <name type="scientific">Hexamita inflata</name>
    <dbReference type="NCBI Taxonomy" id="28002"/>
    <lineage>
        <taxon>Eukaryota</taxon>
        <taxon>Metamonada</taxon>
        <taxon>Diplomonadida</taxon>
        <taxon>Hexamitidae</taxon>
        <taxon>Hexamitinae</taxon>
        <taxon>Hexamita</taxon>
    </lineage>
</organism>
<evidence type="ECO:0000259" key="2">
    <source>
        <dbReference type="SMART" id="SM00645"/>
    </source>
</evidence>
<dbReference type="GO" id="GO:0008234">
    <property type="term" value="F:cysteine-type peptidase activity"/>
    <property type="evidence" value="ECO:0007669"/>
    <property type="project" value="InterPro"/>
</dbReference>
<keyword evidence="5" id="KW-1185">Reference proteome</keyword>
<dbReference type="Pfam" id="PF00112">
    <property type="entry name" value="Peptidase_C1"/>
    <property type="match status" value="1"/>
</dbReference>
<feature type="domain" description="Peptidase C1A papain C-terminal" evidence="2">
    <location>
        <begin position="109"/>
        <end position="289"/>
    </location>
</feature>
<comment type="caution">
    <text evidence="3">The sequence shown here is derived from an EMBL/GenBank/DDBJ whole genome shotgun (WGS) entry which is preliminary data.</text>
</comment>
<evidence type="ECO:0000313" key="3">
    <source>
        <dbReference type="EMBL" id="CAI9973190.1"/>
    </source>
</evidence>
<reference evidence="4 5" key="2">
    <citation type="submission" date="2024-07" db="EMBL/GenBank/DDBJ databases">
        <authorList>
            <person name="Akdeniz Z."/>
        </authorList>
    </citation>
    <scope>NUCLEOTIDE SEQUENCE [LARGE SCALE GENOMIC DNA]</scope>
</reference>
<evidence type="ECO:0000313" key="5">
    <source>
        <dbReference type="Proteomes" id="UP001642409"/>
    </source>
</evidence>
<reference evidence="3" key="1">
    <citation type="submission" date="2023-06" db="EMBL/GenBank/DDBJ databases">
        <authorList>
            <person name="Kurt Z."/>
        </authorList>
    </citation>
    <scope>NUCLEOTIDE SEQUENCE</scope>
</reference>
<dbReference type="Proteomes" id="UP001642409">
    <property type="component" value="Unassembled WGS sequence"/>
</dbReference>
<gene>
    <name evidence="4" type="ORF">HINF_LOCUS40670</name>
    <name evidence="3" type="ORF">HINF_LOCUS60835</name>
</gene>
<dbReference type="Gene3D" id="3.90.70.10">
    <property type="entry name" value="Cysteine proteinases"/>
    <property type="match status" value="1"/>
</dbReference>
<dbReference type="InterPro" id="IPR000668">
    <property type="entry name" value="Peptidase_C1A_C"/>
</dbReference>
<keyword evidence="1" id="KW-1133">Transmembrane helix</keyword>
<dbReference type="AlphaFoldDB" id="A0AA86RV76"/>
<keyword evidence="1" id="KW-0472">Membrane</keyword>
<dbReference type="GO" id="GO:0006508">
    <property type="term" value="P:proteolysis"/>
    <property type="evidence" value="ECO:0007669"/>
    <property type="project" value="InterPro"/>
</dbReference>
<name>A0AA86RV76_9EUKA</name>
<accession>A0AA86RV76</accession>
<dbReference type="SMART" id="SM00645">
    <property type="entry name" value="Pept_C1"/>
    <property type="match status" value="1"/>
</dbReference>
<dbReference type="InterPro" id="IPR038765">
    <property type="entry name" value="Papain-like_cys_pep_sf"/>
</dbReference>
<dbReference type="SUPFAM" id="SSF54001">
    <property type="entry name" value="Cysteine proteinases"/>
    <property type="match status" value="1"/>
</dbReference>
<dbReference type="EMBL" id="CATOUU010001119">
    <property type="protein sequence ID" value="CAI9973190.1"/>
    <property type="molecule type" value="Genomic_DNA"/>
</dbReference>
<evidence type="ECO:0000256" key="1">
    <source>
        <dbReference type="SAM" id="Phobius"/>
    </source>
</evidence>
<feature type="transmembrane region" description="Helical" evidence="1">
    <location>
        <begin position="57"/>
        <end position="78"/>
    </location>
</feature>
<evidence type="ECO:0000313" key="4">
    <source>
        <dbReference type="EMBL" id="CAL6044674.1"/>
    </source>
</evidence>
<sequence length="291" mass="33657">MYKQWDIEQFIDGRYRRDYKQYKQVLRVSQNTIIAKQNIQTKDVKFKNSLHQVQCELLFIFVLFIQVNMIIVHFSQLFTPFQTLIIQNTLCFLDKFDAVQSYPHCFGQIQTAYDENSALLDAFAERRCINGLDNQLQQYSTSYLSQCKKTTSLLQKVRFLTQTGVPTTSCVDSALICPITCDDGSSIQLFKATGTSMLLLSQFEQKLVNEGPFTVQMQYYQDLNDYTTGIYEHKSGILLDTVTVDLVGYDTDYWICKGWFGKQWGVNGYFKIRKGTNECGIEEETVTVKVK</sequence>
<keyword evidence="1" id="KW-0812">Transmembrane</keyword>
<proteinExistence type="predicted"/>
<protein>
    <submittedName>
        <fullName evidence="3">Cathepsin B</fullName>
    </submittedName>
    <submittedName>
        <fullName evidence="4">Cathepsin_B</fullName>
    </submittedName>
</protein>